<evidence type="ECO:0000313" key="3">
    <source>
        <dbReference type="Proteomes" id="UP000199341"/>
    </source>
</evidence>
<dbReference type="InterPro" id="IPR037176">
    <property type="entry name" value="Osmotin/thaumatin-like_sf"/>
</dbReference>
<feature type="compositionally biased region" description="Low complexity" evidence="1">
    <location>
        <begin position="26"/>
        <end position="37"/>
    </location>
</feature>
<protein>
    <submittedName>
        <fullName evidence="2">Thaumatin family protein</fullName>
    </submittedName>
</protein>
<evidence type="ECO:0000256" key="1">
    <source>
        <dbReference type="SAM" id="MobiDB-lite"/>
    </source>
</evidence>
<dbReference type="Pfam" id="PF00314">
    <property type="entry name" value="Thaumatin"/>
    <property type="match status" value="1"/>
</dbReference>
<dbReference type="SUPFAM" id="SSF49870">
    <property type="entry name" value="Osmotin, thaumatin-like protein"/>
    <property type="match status" value="1"/>
</dbReference>
<organism evidence="2 3">
    <name type="scientific">Actinacidiphila guanduensis</name>
    <dbReference type="NCBI Taxonomy" id="310781"/>
    <lineage>
        <taxon>Bacteria</taxon>
        <taxon>Bacillati</taxon>
        <taxon>Actinomycetota</taxon>
        <taxon>Actinomycetes</taxon>
        <taxon>Kitasatosporales</taxon>
        <taxon>Streptomycetaceae</taxon>
        <taxon>Actinacidiphila</taxon>
    </lineage>
</organism>
<accession>A0A1H0QVY2</accession>
<dbReference type="Gene3D" id="2.60.110.10">
    <property type="entry name" value="Thaumatin"/>
    <property type="match status" value="1"/>
</dbReference>
<feature type="compositionally biased region" description="Polar residues" evidence="1">
    <location>
        <begin position="38"/>
        <end position="52"/>
    </location>
</feature>
<dbReference type="STRING" id="310781.SAMN05216259_12016"/>
<sequence length="321" mass="32675">MAGVATAVVLVGLGSWAVRGSGDGHPGAPVAAGAPSGTKSPAPTVTSTTNSPAVEAGEATKGLHKAKSTATPTHSAPANTGGKGTTGSDAKAPAQQTAPAGMRNITVVNRTSQTLWAVVTNSPLYPRGAHLAPGQSASVTVGNSWGGRIWGRTGCSGDASGHCLTGDCTTTCGGPTTPTTLGEFSFNAYDGMDFYDVSMVDGSNLPMYINISHTSTTDPLSASGCYQGKCTFAVDCPAAMQAKNGSQVIGCEPPCAAFGGDTYCCRGAWAGRDNCVPSKWPVDYTQVFKKAEPYAYSYAFDDGATMPCKGSCFYRVTFGVT</sequence>
<feature type="compositionally biased region" description="Polar residues" evidence="1">
    <location>
        <begin position="68"/>
        <end position="78"/>
    </location>
</feature>
<gene>
    <name evidence="2" type="ORF">SAMN05216259_12016</name>
</gene>
<dbReference type="AlphaFoldDB" id="A0A1H0QVY2"/>
<evidence type="ECO:0000313" key="2">
    <source>
        <dbReference type="EMBL" id="SDP21433.1"/>
    </source>
</evidence>
<feature type="region of interest" description="Disordered" evidence="1">
    <location>
        <begin position="24"/>
        <end position="103"/>
    </location>
</feature>
<dbReference type="PROSITE" id="PS51367">
    <property type="entry name" value="THAUMATIN_2"/>
    <property type="match status" value="1"/>
</dbReference>
<dbReference type="PANTHER" id="PTHR31013">
    <property type="entry name" value="THAUMATIN FAMILY PROTEIN-RELATED"/>
    <property type="match status" value="1"/>
</dbReference>
<proteinExistence type="predicted"/>
<dbReference type="Proteomes" id="UP000199341">
    <property type="component" value="Unassembled WGS sequence"/>
</dbReference>
<dbReference type="PRINTS" id="PR00347">
    <property type="entry name" value="THAUMATIN"/>
</dbReference>
<name>A0A1H0QVY2_9ACTN</name>
<dbReference type="PANTHER" id="PTHR31013:SF2">
    <property type="entry name" value="THAUMATIN-LIKE PROTEIN"/>
    <property type="match status" value="1"/>
</dbReference>
<keyword evidence="3" id="KW-1185">Reference proteome</keyword>
<reference evidence="2 3" key="1">
    <citation type="submission" date="2016-10" db="EMBL/GenBank/DDBJ databases">
        <authorList>
            <person name="de Groot N.N."/>
        </authorList>
    </citation>
    <scope>NUCLEOTIDE SEQUENCE [LARGE SCALE GENOMIC DNA]</scope>
    <source>
        <strain evidence="2 3">CGMCC 4.2022</strain>
    </source>
</reference>
<dbReference type="InterPro" id="IPR001938">
    <property type="entry name" value="Thaumatin"/>
</dbReference>
<dbReference type="SMART" id="SM00205">
    <property type="entry name" value="THN"/>
    <property type="match status" value="1"/>
</dbReference>
<dbReference type="EMBL" id="FNIE01000020">
    <property type="protein sequence ID" value="SDP21433.1"/>
    <property type="molecule type" value="Genomic_DNA"/>
</dbReference>